<reference evidence="2" key="1">
    <citation type="journal article" date="2022" name="bioRxiv">
        <title>Sequencing and chromosome-scale assembly of the giantPleurodeles waltlgenome.</title>
        <authorList>
            <person name="Brown T."/>
            <person name="Elewa A."/>
            <person name="Iarovenko S."/>
            <person name="Subramanian E."/>
            <person name="Araus A.J."/>
            <person name="Petzold A."/>
            <person name="Susuki M."/>
            <person name="Suzuki K.-i.T."/>
            <person name="Hayashi T."/>
            <person name="Toyoda A."/>
            <person name="Oliveira C."/>
            <person name="Osipova E."/>
            <person name="Leigh N.D."/>
            <person name="Simon A."/>
            <person name="Yun M.H."/>
        </authorList>
    </citation>
    <scope>NUCLEOTIDE SEQUENCE</scope>
    <source>
        <strain evidence="2">20211129_DDA</strain>
        <tissue evidence="2">Liver</tissue>
    </source>
</reference>
<gene>
    <name evidence="2" type="ORF">NDU88_005007</name>
</gene>
<evidence type="ECO:0000313" key="3">
    <source>
        <dbReference type="Proteomes" id="UP001066276"/>
    </source>
</evidence>
<organism evidence="2 3">
    <name type="scientific">Pleurodeles waltl</name>
    <name type="common">Iberian ribbed newt</name>
    <dbReference type="NCBI Taxonomy" id="8319"/>
    <lineage>
        <taxon>Eukaryota</taxon>
        <taxon>Metazoa</taxon>
        <taxon>Chordata</taxon>
        <taxon>Craniata</taxon>
        <taxon>Vertebrata</taxon>
        <taxon>Euteleostomi</taxon>
        <taxon>Amphibia</taxon>
        <taxon>Batrachia</taxon>
        <taxon>Caudata</taxon>
        <taxon>Salamandroidea</taxon>
        <taxon>Salamandridae</taxon>
        <taxon>Pleurodelinae</taxon>
        <taxon>Pleurodeles</taxon>
    </lineage>
</organism>
<evidence type="ECO:0000256" key="1">
    <source>
        <dbReference type="SAM" id="MobiDB-lite"/>
    </source>
</evidence>
<dbReference type="Proteomes" id="UP001066276">
    <property type="component" value="Chromosome 2_1"/>
</dbReference>
<sequence>MPLPCLTSAMRERRCPTGSGRRAPPGYSPAAPVTNHASRCSVRLHQSYDSCVILSVLSRDGRPPSASPGLYLVGCTASPAPARPSQILGSALSSRVSAASGPLSRIPGHTLDIQGPLWVSGLYGVGEYWREPY</sequence>
<protein>
    <submittedName>
        <fullName evidence="2">Uncharacterized protein</fullName>
    </submittedName>
</protein>
<proteinExistence type="predicted"/>
<keyword evidence="3" id="KW-1185">Reference proteome</keyword>
<evidence type="ECO:0000313" key="2">
    <source>
        <dbReference type="EMBL" id="KAJ1201193.1"/>
    </source>
</evidence>
<comment type="caution">
    <text evidence="2">The sequence shown here is derived from an EMBL/GenBank/DDBJ whole genome shotgun (WGS) entry which is preliminary data.</text>
</comment>
<accession>A0AAV7VIL9</accession>
<feature type="region of interest" description="Disordered" evidence="1">
    <location>
        <begin position="12"/>
        <end position="34"/>
    </location>
</feature>
<dbReference type="AlphaFoldDB" id="A0AAV7VIL9"/>
<dbReference type="EMBL" id="JANPWB010000003">
    <property type="protein sequence ID" value="KAJ1201193.1"/>
    <property type="molecule type" value="Genomic_DNA"/>
</dbReference>
<name>A0AAV7VIL9_PLEWA</name>